<dbReference type="AlphaFoldDB" id="W6QXB0"/>
<sequence length="378" mass="42501">MLPGVPQKKAEFKSLTGRRPLEVCLHGSILYVLYCLNTNPALGPSSFLKKIDLDQFDGDFLKHPSTYEREVTIPGSRMINLIDDALVICGALPEILSLDGATIIYTEAEGELNANWDPDSWLHYWDGRVYRGYGYHVPEQGVDVIDIHTKCIIHHLDLDIRYESPWQGELMCGERVNGNFAVYSLRERRYLVDLSLQHYRGVNPQKRIVAKVSEGRAYVLAGATLLVIDIASGQLLREISYLQLAEMQAHMQVERLSMARACASNMSICGTSVILTLFSVGGYALYLDLAQEQPRVWLWSGGRDVVALNCPGDLVYGLSSAVPMAWDKYSGEVVWQMKGPTATNKIQVGDQWLVFSQLAGYIQCHHWKKPYISPHRPL</sequence>
<reference evidence="1 2" key="1">
    <citation type="submission" date="2013-11" db="EMBL/GenBank/DDBJ databases">
        <title>Complete genome sequence of the cyanide-degrading bacterium Pseudomonas pseudoalcaligenes CECT 5344.</title>
        <authorList>
            <person name="Wibberg D."/>
            <person name="Puehler A."/>
            <person name="Schlueter A."/>
        </authorList>
    </citation>
    <scope>NUCLEOTIDE SEQUENCE [LARGE SCALE GENOMIC DNA]</scope>
    <source>
        <strain evidence="2">CECT 5344</strain>
    </source>
</reference>
<accession>W6QXB0</accession>
<organism evidence="1 2">
    <name type="scientific">Ectopseudomonas oleovorans (strain CECT 5344)</name>
    <name type="common">Pseudomonas pseudoalcaligenes</name>
    <dbReference type="NCBI Taxonomy" id="1182590"/>
    <lineage>
        <taxon>Bacteria</taxon>
        <taxon>Pseudomonadati</taxon>
        <taxon>Pseudomonadota</taxon>
        <taxon>Gammaproteobacteria</taxon>
        <taxon>Pseudomonadales</taxon>
        <taxon>Pseudomonadaceae</taxon>
        <taxon>Ectopseudomonas</taxon>
    </lineage>
</organism>
<dbReference type="Proteomes" id="UP000032841">
    <property type="component" value="Chromosome"/>
</dbReference>
<dbReference type="RefSeq" id="WP_004423073.1">
    <property type="nucleotide sequence ID" value="NZ_HG916826.1"/>
</dbReference>
<dbReference type="KEGG" id="ppse:BN5_0130"/>
<dbReference type="HOGENOM" id="CLU_735434_0_0_6"/>
<dbReference type="OrthoDB" id="6863944at2"/>
<dbReference type="SUPFAM" id="SSF50998">
    <property type="entry name" value="Quinoprotein alcohol dehydrogenase-like"/>
    <property type="match status" value="1"/>
</dbReference>
<proteinExistence type="predicted"/>
<dbReference type="InterPro" id="IPR011047">
    <property type="entry name" value="Quinoprotein_ADH-like_sf"/>
</dbReference>
<evidence type="ECO:0000313" key="2">
    <source>
        <dbReference type="Proteomes" id="UP000032841"/>
    </source>
</evidence>
<dbReference type="EMBL" id="HG916826">
    <property type="protein sequence ID" value="CDM38746.1"/>
    <property type="molecule type" value="Genomic_DNA"/>
</dbReference>
<protein>
    <submittedName>
        <fullName evidence="1">Uncharacterized protein</fullName>
    </submittedName>
</protein>
<gene>
    <name evidence="1" type="ORF">BN5_0130</name>
</gene>
<evidence type="ECO:0000313" key="1">
    <source>
        <dbReference type="EMBL" id="CDM38746.1"/>
    </source>
</evidence>
<name>W6QXB0_ECTO5</name>